<dbReference type="Proteomes" id="UP000530186">
    <property type="component" value="Unassembled WGS sequence"/>
</dbReference>
<keyword evidence="1" id="KW-0472">Membrane</keyword>
<keyword evidence="3" id="KW-1185">Reference proteome</keyword>
<keyword evidence="1" id="KW-1133">Transmembrane helix</keyword>
<feature type="transmembrane region" description="Helical" evidence="1">
    <location>
        <begin position="30"/>
        <end position="61"/>
    </location>
</feature>
<accession>A0A7V8SK16</accession>
<dbReference type="EMBL" id="JACBNY010000006">
    <property type="protein sequence ID" value="MBA0016530.1"/>
    <property type="molecule type" value="Genomic_DNA"/>
</dbReference>
<gene>
    <name evidence="2" type="ORF">HZR21_05115</name>
</gene>
<reference evidence="2 3" key="1">
    <citation type="submission" date="2020-07" db="EMBL/GenBank/DDBJ databases">
        <authorList>
            <person name="Hilgarth M."/>
            <person name="Werum V."/>
            <person name="Vogel R.F."/>
        </authorList>
    </citation>
    <scope>NUCLEOTIDE SEQUENCE [LARGE SCALE GENOMIC DNA]</scope>
    <source>
        <strain evidence="2 3">DSM 28961</strain>
    </source>
</reference>
<name>A0A7V8SK16_9LACT</name>
<keyword evidence="1" id="KW-0812">Transmembrane</keyword>
<sequence length="63" mass="6495">MTNKTLNNVVALDKFPVLTEDEMVMVEGGILPIVIGGIVISKGVIIGVTAVAAGLGIGYLVNR</sequence>
<proteinExistence type="predicted"/>
<protein>
    <submittedName>
        <fullName evidence="2">Bacteriocin</fullName>
    </submittedName>
</protein>
<dbReference type="RefSeq" id="WP_003137659.1">
    <property type="nucleotide sequence ID" value="NZ_CBCRWQ010000007.1"/>
</dbReference>
<organism evidence="2 3">
    <name type="scientific">Pseudolactococcus laudensis</name>
    <dbReference type="NCBI Taxonomy" id="1494461"/>
    <lineage>
        <taxon>Bacteria</taxon>
        <taxon>Bacillati</taxon>
        <taxon>Bacillota</taxon>
        <taxon>Bacilli</taxon>
        <taxon>Lactobacillales</taxon>
        <taxon>Streptococcaceae</taxon>
        <taxon>Pseudolactococcus</taxon>
    </lineage>
</organism>
<comment type="caution">
    <text evidence="2">The sequence shown here is derived from an EMBL/GenBank/DDBJ whole genome shotgun (WGS) entry which is preliminary data.</text>
</comment>
<dbReference type="AlphaFoldDB" id="A0A7V8SK16"/>
<dbReference type="GeneID" id="303194895"/>
<evidence type="ECO:0000256" key="1">
    <source>
        <dbReference type="SAM" id="Phobius"/>
    </source>
</evidence>
<evidence type="ECO:0000313" key="3">
    <source>
        <dbReference type="Proteomes" id="UP000530186"/>
    </source>
</evidence>
<evidence type="ECO:0000313" key="2">
    <source>
        <dbReference type="EMBL" id="MBA0016530.1"/>
    </source>
</evidence>